<protein>
    <recommendedName>
        <fullName evidence="3">Sigma factor SigF</fullName>
    </recommendedName>
</protein>
<gene>
    <name evidence="1" type="ORF">TQ37_02085</name>
</gene>
<reference evidence="1 2" key="1">
    <citation type="submission" date="2015-02" db="EMBL/GenBank/DDBJ databases">
        <authorList>
            <person name="Slaby B."/>
            <person name="Hentschel U."/>
        </authorList>
    </citation>
    <scope>NUCLEOTIDE SEQUENCE [LARGE SCALE GENOMIC DNA]</scope>
    <source>
        <strain evidence="1">15L</strain>
    </source>
</reference>
<accession>A0A0G8AYQ8</accession>
<reference evidence="1 2" key="2">
    <citation type="submission" date="2015-05" db="EMBL/GenBank/DDBJ databases">
        <title>Lifestyle Evolution in Cyanobacterial Symbionts of Sponges.</title>
        <authorList>
            <person name="Burgsdorf I."/>
            <person name="Slaby B.M."/>
            <person name="Handley K.M."/>
            <person name="Haber M."/>
            <person name="Blom J."/>
            <person name="Marshall C.W."/>
            <person name="Gilbert J.A."/>
            <person name="Hentschel U."/>
            <person name="Steindler L."/>
        </authorList>
    </citation>
    <scope>NUCLEOTIDE SEQUENCE [LARGE SCALE GENOMIC DNA]</scope>
    <source>
        <strain evidence="1">15L</strain>
    </source>
</reference>
<dbReference type="Proteomes" id="UP000035037">
    <property type="component" value="Unassembled WGS sequence"/>
</dbReference>
<proteinExistence type="predicted"/>
<organism evidence="1 2">
    <name type="scientific">Candidatus Synechococcus spongiarum 15L</name>
    <dbReference type="NCBI Taxonomy" id="1608419"/>
    <lineage>
        <taxon>Bacteria</taxon>
        <taxon>Bacillati</taxon>
        <taxon>Cyanobacteriota</taxon>
        <taxon>Cyanophyceae</taxon>
        <taxon>Synechococcales</taxon>
        <taxon>Synechococcaceae</taxon>
        <taxon>Synechococcus</taxon>
    </lineage>
</organism>
<evidence type="ECO:0008006" key="3">
    <source>
        <dbReference type="Google" id="ProtNLM"/>
    </source>
</evidence>
<evidence type="ECO:0000313" key="1">
    <source>
        <dbReference type="EMBL" id="KKZ14138.1"/>
    </source>
</evidence>
<name>A0A0G8AYQ8_9SYNE</name>
<comment type="caution">
    <text evidence="1">The sequence shown here is derived from an EMBL/GenBank/DDBJ whole genome shotgun (WGS) entry which is preliminary data.</text>
</comment>
<dbReference type="AlphaFoldDB" id="A0A0G8AYQ8"/>
<evidence type="ECO:0000313" key="2">
    <source>
        <dbReference type="Proteomes" id="UP000035037"/>
    </source>
</evidence>
<dbReference type="EMBL" id="JYFQ01000046">
    <property type="protein sequence ID" value="KKZ14138.1"/>
    <property type="molecule type" value="Genomic_DNA"/>
</dbReference>
<sequence>MFPPVFAACLGQDWPSRDRHYKQAKLHMLKSWRDSLERKLASVNSVISTLEEQLNREPAA</sequence>